<evidence type="ECO:0000313" key="1">
    <source>
        <dbReference type="EMBL" id="ELR72768.1"/>
    </source>
</evidence>
<gene>
    <name evidence="1" type="ORF">C900_01147</name>
</gene>
<accession>L8JX69</accession>
<name>L8JX69_9BACT</name>
<dbReference type="Proteomes" id="UP000011135">
    <property type="component" value="Unassembled WGS sequence"/>
</dbReference>
<evidence type="ECO:0000313" key="2">
    <source>
        <dbReference type="Proteomes" id="UP000011135"/>
    </source>
</evidence>
<proteinExistence type="predicted"/>
<dbReference type="EMBL" id="AMZN01000015">
    <property type="protein sequence ID" value="ELR72768.1"/>
    <property type="molecule type" value="Genomic_DNA"/>
</dbReference>
<protein>
    <submittedName>
        <fullName evidence="1">Uncharacterized protein</fullName>
    </submittedName>
</protein>
<organism evidence="1 2">
    <name type="scientific">Fulvivirga imtechensis AK7</name>
    <dbReference type="NCBI Taxonomy" id="1237149"/>
    <lineage>
        <taxon>Bacteria</taxon>
        <taxon>Pseudomonadati</taxon>
        <taxon>Bacteroidota</taxon>
        <taxon>Cytophagia</taxon>
        <taxon>Cytophagales</taxon>
        <taxon>Fulvivirgaceae</taxon>
        <taxon>Fulvivirga</taxon>
    </lineage>
</organism>
<dbReference type="AlphaFoldDB" id="L8JX69"/>
<dbReference type="STRING" id="1237149.C900_01147"/>
<reference evidence="1 2" key="1">
    <citation type="submission" date="2012-12" db="EMBL/GenBank/DDBJ databases">
        <title>Genome assembly of Fulvivirga imtechensis AK7.</title>
        <authorList>
            <person name="Nupur N."/>
            <person name="Khatri I."/>
            <person name="Kumar R."/>
            <person name="Subramanian S."/>
            <person name="Pinnaka A."/>
        </authorList>
    </citation>
    <scope>NUCLEOTIDE SEQUENCE [LARGE SCALE GENOMIC DNA]</scope>
    <source>
        <strain evidence="1 2">AK7</strain>
    </source>
</reference>
<keyword evidence="2" id="KW-1185">Reference proteome</keyword>
<comment type="caution">
    <text evidence="1">The sequence shown here is derived from an EMBL/GenBank/DDBJ whole genome shotgun (WGS) entry which is preliminary data.</text>
</comment>
<sequence length="51" mass="6028">MEYDPRSLVHENQNAPSVKKAGSVWLAIVILLMKLNQERRLSHFFTNERFL</sequence>